<evidence type="ECO:0000313" key="8">
    <source>
        <dbReference type="EMBL" id="ACO09058.1"/>
    </source>
</evidence>
<dbReference type="EMBL" id="BT074634">
    <property type="protein sequence ID" value="ACO09058.1"/>
    <property type="molecule type" value="mRNA"/>
</dbReference>
<comment type="subcellular location">
    <subcellularLocation>
        <location evidence="1">Nucleus</location>
    </subcellularLocation>
</comment>
<feature type="compositionally biased region" description="Basic residues" evidence="6">
    <location>
        <begin position="169"/>
        <end position="178"/>
    </location>
</feature>
<dbReference type="InterPro" id="IPR033773">
    <property type="entry name" value="CBX7_C"/>
</dbReference>
<name>C1BJ55_OSMMO</name>
<dbReference type="InterPro" id="IPR000953">
    <property type="entry name" value="Chromo/chromo_shadow_dom"/>
</dbReference>
<dbReference type="PANTHER" id="PTHR46389:SF1">
    <property type="entry name" value="CHROMOBOX PROTEIN HOMOLOG 8"/>
    <property type="match status" value="1"/>
</dbReference>
<evidence type="ECO:0000256" key="3">
    <source>
        <dbReference type="ARBA" id="ARBA00023015"/>
    </source>
</evidence>
<dbReference type="GO" id="GO:0003682">
    <property type="term" value="F:chromatin binding"/>
    <property type="evidence" value="ECO:0007669"/>
    <property type="project" value="TreeGrafter"/>
</dbReference>
<evidence type="ECO:0000256" key="2">
    <source>
        <dbReference type="ARBA" id="ARBA00022491"/>
    </source>
</evidence>
<dbReference type="Pfam" id="PF00385">
    <property type="entry name" value="Chromo"/>
    <property type="match status" value="1"/>
</dbReference>
<protein>
    <submittedName>
        <fullName evidence="8">Chromobox protein homolog 8</fullName>
    </submittedName>
</protein>
<dbReference type="PRINTS" id="PR00504">
    <property type="entry name" value="CHROMODOMAIN"/>
</dbReference>
<dbReference type="SMART" id="SM00298">
    <property type="entry name" value="CHROMO"/>
    <property type="match status" value="1"/>
</dbReference>
<gene>
    <name evidence="8" type="primary">CBX8</name>
</gene>
<dbReference type="GO" id="GO:0035102">
    <property type="term" value="C:PRC1 complex"/>
    <property type="evidence" value="ECO:0007669"/>
    <property type="project" value="TreeGrafter"/>
</dbReference>
<organism evidence="8">
    <name type="scientific">Osmerus mordax</name>
    <name type="common">Rainbow smelt</name>
    <name type="synonym">Atherina mordax</name>
    <dbReference type="NCBI Taxonomy" id="8014"/>
    <lineage>
        <taxon>Eukaryota</taxon>
        <taxon>Metazoa</taxon>
        <taxon>Chordata</taxon>
        <taxon>Craniata</taxon>
        <taxon>Vertebrata</taxon>
        <taxon>Euteleostomi</taxon>
        <taxon>Actinopterygii</taxon>
        <taxon>Neopterygii</taxon>
        <taxon>Teleostei</taxon>
        <taxon>Stomiati</taxon>
        <taxon>Osmeriformes</taxon>
        <taxon>Osmeridae</taxon>
        <taxon>Osmerus</taxon>
    </lineage>
</organism>
<dbReference type="PROSITE" id="PS50013">
    <property type="entry name" value="CHROMO_2"/>
    <property type="match status" value="1"/>
</dbReference>
<dbReference type="InterPro" id="IPR017984">
    <property type="entry name" value="Chromo_dom_subgr"/>
</dbReference>
<dbReference type="GO" id="GO:0000785">
    <property type="term" value="C:chromatin"/>
    <property type="evidence" value="ECO:0007669"/>
    <property type="project" value="TreeGrafter"/>
</dbReference>
<feature type="region of interest" description="Disordered" evidence="6">
    <location>
        <begin position="237"/>
        <end position="260"/>
    </location>
</feature>
<keyword evidence="3" id="KW-0805">Transcription regulation</keyword>
<accession>C1BJ55</accession>
<proteinExistence type="evidence at transcript level"/>
<evidence type="ECO:0000256" key="6">
    <source>
        <dbReference type="SAM" id="MobiDB-lite"/>
    </source>
</evidence>
<evidence type="ECO:0000256" key="4">
    <source>
        <dbReference type="ARBA" id="ARBA00023163"/>
    </source>
</evidence>
<dbReference type="PROSITE" id="PS00598">
    <property type="entry name" value="CHROMO_1"/>
    <property type="match status" value="1"/>
</dbReference>
<feature type="compositionally biased region" description="Basic and acidic residues" evidence="6">
    <location>
        <begin position="138"/>
        <end position="151"/>
    </location>
</feature>
<feature type="region of interest" description="Disordered" evidence="6">
    <location>
        <begin position="169"/>
        <end position="194"/>
    </location>
</feature>
<sequence>MELSAVGERVFAAESIIKRRIRRGRLEYLVKWKGWSQKYSTWEPEENILDARLFAAFEERERERELFGPKKRGPKPETFLLKAKAKARVKTYEFRREIPRGIQVSYPVPEPVFTPRAREGLRAVVPTIFPPSTVNRGESVRVRPSGPERRPRLASQSSFRVEEFVNVPKKRGPKPKVHSRFDINSDSSSTVPANKSRLGEVEEYDLSKTQRHYPHEEETSNKSVIQLTRKFQEDTTITQKASSAQRQVGSASHSRTMNRDNGHPLIAGPEHQSHRTNDCPGAISIQHPKLKHLSKNYRHNSDYINQDQPTVVAKIPESINVDKPSKGSWTPCLGNLEKVVVTDVTTNFLTVTIKESSTDQGFFKPKR</sequence>
<feature type="compositionally biased region" description="Polar residues" evidence="6">
    <location>
        <begin position="237"/>
        <end position="255"/>
    </location>
</feature>
<dbReference type="InterPro" id="IPR052458">
    <property type="entry name" value="PcG_PRC1-like_component"/>
</dbReference>
<feature type="compositionally biased region" description="Polar residues" evidence="6">
    <location>
        <begin position="182"/>
        <end position="193"/>
    </location>
</feature>
<dbReference type="InterPro" id="IPR023779">
    <property type="entry name" value="Chromodomain_CS"/>
</dbReference>
<feature type="region of interest" description="Disordered" evidence="6">
    <location>
        <begin position="136"/>
        <end position="156"/>
    </location>
</feature>
<dbReference type="PANTHER" id="PTHR46389">
    <property type="entry name" value="POLYCOMB GROUP PROTEIN PC"/>
    <property type="match status" value="1"/>
</dbReference>
<dbReference type="AlphaFoldDB" id="C1BJ55"/>
<evidence type="ECO:0000256" key="1">
    <source>
        <dbReference type="ARBA" id="ARBA00004123"/>
    </source>
</evidence>
<dbReference type="FunFam" id="2.40.50.40:FF:000006">
    <property type="entry name" value="Chromobox protein homolog 7"/>
    <property type="match status" value="1"/>
</dbReference>
<dbReference type="Gene3D" id="2.40.50.40">
    <property type="match status" value="1"/>
</dbReference>
<dbReference type="InterPro" id="IPR023780">
    <property type="entry name" value="Chromo_domain"/>
</dbReference>
<dbReference type="GO" id="GO:0000122">
    <property type="term" value="P:negative regulation of transcription by RNA polymerase II"/>
    <property type="evidence" value="ECO:0007669"/>
    <property type="project" value="TreeGrafter"/>
</dbReference>
<keyword evidence="4" id="KW-0804">Transcription</keyword>
<evidence type="ECO:0000259" key="7">
    <source>
        <dbReference type="PROSITE" id="PS50013"/>
    </source>
</evidence>
<keyword evidence="5" id="KW-0539">Nucleus</keyword>
<evidence type="ECO:0000256" key="5">
    <source>
        <dbReference type="ARBA" id="ARBA00023242"/>
    </source>
</evidence>
<dbReference type="SUPFAM" id="SSF54160">
    <property type="entry name" value="Chromo domain-like"/>
    <property type="match status" value="1"/>
</dbReference>
<feature type="domain" description="Chromo" evidence="7">
    <location>
        <begin position="11"/>
        <end position="69"/>
    </location>
</feature>
<keyword evidence="2" id="KW-0678">Repressor</keyword>
<dbReference type="Pfam" id="PF17218">
    <property type="entry name" value="CBX7_C"/>
    <property type="match status" value="1"/>
</dbReference>
<dbReference type="InterPro" id="IPR016197">
    <property type="entry name" value="Chromo-like_dom_sf"/>
</dbReference>
<reference evidence="8" key="1">
    <citation type="submission" date="2009-03" db="EMBL/GenBank/DDBJ databases">
        <title>Osmerus mordax full-length cDNAs.</title>
        <authorList>
            <person name="von Schalburg K."/>
            <person name="Leong J."/>
            <person name="Cooper G."/>
            <person name="Davidson W.S."/>
            <person name="Koop B.F."/>
        </authorList>
    </citation>
    <scope>NUCLEOTIDE SEQUENCE</scope>
    <source>
        <tissue evidence="8">Brain</tissue>
    </source>
</reference>